<evidence type="ECO:0000256" key="1">
    <source>
        <dbReference type="SAM" id="Phobius"/>
    </source>
</evidence>
<accession>A0A1E4TRF3</accession>
<dbReference type="AlphaFoldDB" id="A0A1E4TRF3"/>
<dbReference type="Proteomes" id="UP000094236">
    <property type="component" value="Unassembled WGS sequence"/>
</dbReference>
<dbReference type="EMBL" id="KV454016">
    <property type="protein sequence ID" value="ODV94326.1"/>
    <property type="molecule type" value="Genomic_DNA"/>
</dbReference>
<proteinExistence type="predicted"/>
<dbReference type="Pfam" id="PF17316">
    <property type="entry name" value="Perilipin_2"/>
    <property type="match status" value="1"/>
</dbReference>
<keyword evidence="1" id="KW-0472">Membrane</keyword>
<sequence>MSESNIEKAVSFIDASPSLSHLSAYPLVHDIVAYLSSIAAISFIFNYLSLLVKYVATYVAYVTPLKNAIKYVDSVFDEQVLTNLDKFYPYITKITLSELIEALRPSNIVKSVRSAFSKRYHDGVNSIVKRINSVSSSVRLAVASRLGFIFAPINKRLESVRDTYFAADGAEKVAEETSNVINNESAIVEDKDEIEKLYFLTSTIYERAKPKVSSAAGSFLHIPSHVSVHISTVYKDELSNSQNSQSKAFVETSRKLSNEALSSLRPMVEPVISRVGALRGSAQSQTSNVADAAENKADGLVRGASAALNGTNSTVTASA</sequence>
<dbReference type="OrthoDB" id="3990977at2759"/>
<evidence type="ECO:0000313" key="2">
    <source>
        <dbReference type="EMBL" id="ODV94326.1"/>
    </source>
</evidence>
<organism evidence="2 3">
    <name type="scientific">Pachysolen tannophilus NRRL Y-2460</name>
    <dbReference type="NCBI Taxonomy" id="669874"/>
    <lineage>
        <taxon>Eukaryota</taxon>
        <taxon>Fungi</taxon>
        <taxon>Dikarya</taxon>
        <taxon>Ascomycota</taxon>
        <taxon>Saccharomycotina</taxon>
        <taxon>Pichiomycetes</taxon>
        <taxon>Pachysolenaceae</taxon>
        <taxon>Pachysolen</taxon>
    </lineage>
</organism>
<keyword evidence="3" id="KW-1185">Reference proteome</keyword>
<keyword evidence="1" id="KW-1133">Transmembrane helix</keyword>
<feature type="transmembrane region" description="Helical" evidence="1">
    <location>
        <begin position="31"/>
        <end position="56"/>
    </location>
</feature>
<protein>
    <submittedName>
        <fullName evidence="2">Uncharacterized protein</fullName>
    </submittedName>
</protein>
<reference evidence="3" key="1">
    <citation type="submission" date="2016-05" db="EMBL/GenBank/DDBJ databases">
        <title>Comparative genomics of biotechnologically important yeasts.</title>
        <authorList>
            <consortium name="DOE Joint Genome Institute"/>
            <person name="Riley R."/>
            <person name="Haridas S."/>
            <person name="Wolfe K.H."/>
            <person name="Lopes M.R."/>
            <person name="Hittinger C.T."/>
            <person name="Goker M."/>
            <person name="Salamov A."/>
            <person name="Wisecaver J."/>
            <person name="Long T.M."/>
            <person name="Aerts A.L."/>
            <person name="Barry K."/>
            <person name="Choi C."/>
            <person name="Clum A."/>
            <person name="Coughlan A.Y."/>
            <person name="Deshpande S."/>
            <person name="Douglass A.P."/>
            <person name="Hanson S.J."/>
            <person name="Klenk H.-P."/>
            <person name="Labutti K."/>
            <person name="Lapidus A."/>
            <person name="Lindquist E."/>
            <person name="Lipzen A."/>
            <person name="Meier-Kolthoff J.P."/>
            <person name="Ohm R.A."/>
            <person name="Otillar R.P."/>
            <person name="Pangilinan J."/>
            <person name="Peng Y."/>
            <person name="Rokas A."/>
            <person name="Rosa C.A."/>
            <person name="Scheuner C."/>
            <person name="Sibirny A.A."/>
            <person name="Slot J.C."/>
            <person name="Stielow J.B."/>
            <person name="Sun H."/>
            <person name="Kurtzman C.P."/>
            <person name="Blackwell M."/>
            <person name="Grigoriev I.V."/>
            <person name="Jeffries T.W."/>
        </authorList>
    </citation>
    <scope>NUCLEOTIDE SEQUENCE [LARGE SCALE GENOMIC DNA]</scope>
    <source>
        <strain evidence="3">NRRL Y-2460</strain>
    </source>
</reference>
<keyword evidence="1" id="KW-0812">Transmembrane</keyword>
<name>A0A1E4TRF3_PACTA</name>
<gene>
    <name evidence="2" type="ORF">PACTADRAFT_4270</name>
</gene>
<evidence type="ECO:0000313" key="3">
    <source>
        <dbReference type="Proteomes" id="UP000094236"/>
    </source>
</evidence>